<protein>
    <recommendedName>
        <fullName evidence="5">Cytochrome oxidase maturation protein, cbb3-type</fullName>
    </recommendedName>
</protein>
<dbReference type="RefSeq" id="WP_205188306.1">
    <property type="nucleotide sequence ID" value="NZ_JAFBFC010000006.1"/>
</dbReference>
<name>A0ABS2QY02_9BACI</name>
<organism evidence="3 4">
    <name type="scientific">Priestia iocasae</name>
    <dbReference type="NCBI Taxonomy" id="2291674"/>
    <lineage>
        <taxon>Bacteria</taxon>
        <taxon>Bacillati</taxon>
        <taxon>Bacillota</taxon>
        <taxon>Bacilli</taxon>
        <taxon>Bacillales</taxon>
        <taxon>Bacillaceae</taxon>
        <taxon>Priestia</taxon>
    </lineage>
</organism>
<keyword evidence="2" id="KW-0812">Transmembrane</keyword>
<keyword evidence="2" id="KW-1133">Transmembrane helix</keyword>
<accession>A0ABS2QY02</accession>
<evidence type="ECO:0000256" key="2">
    <source>
        <dbReference type="SAM" id="Phobius"/>
    </source>
</evidence>
<evidence type="ECO:0000313" key="4">
    <source>
        <dbReference type="Proteomes" id="UP000809829"/>
    </source>
</evidence>
<keyword evidence="2" id="KW-0472">Membrane</keyword>
<gene>
    <name evidence="3" type="ORF">JOC83_003152</name>
</gene>
<reference evidence="3 4" key="1">
    <citation type="submission" date="2021-01" db="EMBL/GenBank/DDBJ databases">
        <title>Genomic Encyclopedia of Type Strains, Phase IV (KMG-IV): sequencing the most valuable type-strain genomes for metagenomic binning, comparative biology and taxonomic classification.</title>
        <authorList>
            <person name="Goeker M."/>
        </authorList>
    </citation>
    <scope>NUCLEOTIDE SEQUENCE [LARGE SCALE GENOMIC DNA]</scope>
    <source>
        <strain evidence="3 4">DSM 104297</strain>
    </source>
</reference>
<proteinExistence type="predicted"/>
<feature type="transmembrane region" description="Helical" evidence="2">
    <location>
        <begin position="6"/>
        <end position="26"/>
    </location>
</feature>
<comment type="caution">
    <text evidence="3">The sequence shown here is derived from an EMBL/GenBank/DDBJ whole genome shotgun (WGS) entry which is preliminary data.</text>
</comment>
<sequence length="55" mass="6177">MLTLWLATLSLVLLLLLFGGVFIYFVRNGLHSEDSTRIDPLPDEKEASMSLSTHD</sequence>
<dbReference type="Proteomes" id="UP000809829">
    <property type="component" value="Unassembled WGS sequence"/>
</dbReference>
<keyword evidence="4" id="KW-1185">Reference proteome</keyword>
<dbReference type="EMBL" id="JAFBFC010000006">
    <property type="protein sequence ID" value="MBM7704297.1"/>
    <property type="molecule type" value="Genomic_DNA"/>
</dbReference>
<evidence type="ECO:0000256" key="1">
    <source>
        <dbReference type="SAM" id="MobiDB-lite"/>
    </source>
</evidence>
<feature type="region of interest" description="Disordered" evidence="1">
    <location>
        <begin position="33"/>
        <end position="55"/>
    </location>
</feature>
<evidence type="ECO:0008006" key="5">
    <source>
        <dbReference type="Google" id="ProtNLM"/>
    </source>
</evidence>
<evidence type="ECO:0000313" key="3">
    <source>
        <dbReference type="EMBL" id="MBM7704297.1"/>
    </source>
</evidence>